<name>A0ACB7RIF5_HYAAI</name>
<keyword evidence="2" id="KW-1185">Reference proteome</keyword>
<sequence>MKQAPASALDLTVSPPYRRSRRPYPAAADSPADTSCAESALRYVAFVVLVAFSMTACLLATPGLLLHVVGSGGCGARCFSLEHELLASIDHSVHPCDDFYRHVCGGWESVGERRHDVPIHKYRRYADRQVIRTLLSRAIPRRPKSALDKAAVFLLHCLGQGLHEGTADMKNFLRQLDLTWPDPSPASRADLLRSMIKASLGIGLPLLWGFHVGRDPVVPSHRNSLYVALDKRVLSWIDDVQKLAKRRTLRLYLRRCAEVVGGVGQSYALMIADVAAAHKRLAKQVYNLWDEFSPPAYQTLNDSDLRLAMNSELPDDSQLWYDDTLVNLQPRLYKEFERDQLLADDGSRKRLKLWLGAYAVWTVAPYASRFLYFSLLDDIGKGRGARVPYVVRACVKSVDFVLPLVVWKIQTDTVPDLTPAWTALHTVRMSLRALVSAYGPSLAARVDPATRFMSVNALNMSASWRVLDTIYSFLPVKAEGSYFRVLMAATTSTVRFFVRSLHRPTSNVYHVAGVAPIRTYRLLVARELVIKDYLLRPPLTEDQHPPAVLAAVLGTIMAQQMFALLYILFFYNERFEELSLADLGPELMDAKAELARYGSLLATRASGLGLLRVSEIRHLTTLSLGATAASHAAIALETENKLRETWLGATPRQDGGNTTFSGIPRDKLFFLVNCFPSCGLSGRALITQVRDGQ</sequence>
<organism evidence="1 2">
    <name type="scientific">Hyalomma asiaticum</name>
    <name type="common">Tick</name>
    <dbReference type="NCBI Taxonomy" id="266040"/>
    <lineage>
        <taxon>Eukaryota</taxon>
        <taxon>Metazoa</taxon>
        <taxon>Ecdysozoa</taxon>
        <taxon>Arthropoda</taxon>
        <taxon>Chelicerata</taxon>
        <taxon>Arachnida</taxon>
        <taxon>Acari</taxon>
        <taxon>Parasitiformes</taxon>
        <taxon>Ixodida</taxon>
        <taxon>Ixodoidea</taxon>
        <taxon>Ixodidae</taxon>
        <taxon>Hyalomminae</taxon>
        <taxon>Hyalomma</taxon>
    </lineage>
</organism>
<dbReference type="EMBL" id="CM023489">
    <property type="protein sequence ID" value="KAH6921507.1"/>
    <property type="molecule type" value="Genomic_DNA"/>
</dbReference>
<accession>A0ACB7RIF5</accession>
<gene>
    <name evidence="1" type="ORF">HPB50_001988</name>
</gene>
<reference evidence="1" key="1">
    <citation type="submission" date="2020-05" db="EMBL/GenBank/DDBJ databases">
        <title>Large-scale comparative analyses of tick genomes elucidate their genetic diversity and vector capacities.</title>
        <authorList>
            <person name="Jia N."/>
            <person name="Wang J."/>
            <person name="Shi W."/>
            <person name="Du L."/>
            <person name="Sun Y."/>
            <person name="Zhan W."/>
            <person name="Jiang J."/>
            <person name="Wang Q."/>
            <person name="Zhang B."/>
            <person name="Ji P."/>
            <person name="Sakyi L.B."/>
            <person name="Cui X."/>
            <person name="Yuan T."/>
            <person name="Jiang B."/>
            <person name="Yang W."/>
            <person name="Lam T.T.-Y."/>
            <person name="Chang Q."/>
            <person name="Ding S."/>
            <person name="Wang X."/>
            <person name="Zhu J."/>
            <person name="Ruan X."/>
            <person name="Zhao L."/>
            <person name="Wei J."/>
            <person name="Que T."/>
            <person name="Du C."/>
            <person name="Cheng J."/>
            <person name="Dai P."/>
            <person name="Han X."/>
            <person name="Huang E."/>
            <person name="Gao Y."/>
            <person name="Liu J."/>
            <person name="Shao H."/>
            <person name="Ye R."/>
            <person name="Li L."/>
            <person name="Wei W."/>
            <person name="Wang X."/>
            <person name="Wang C."/>
            <person name="Yang T."/>
            <person name="Huo Q."/>
            <person name="Li W."/>
            <person name="Guo W."/>
            <person name="Chen H."/>
            <person name="Zhou L."/>
            <person name="Ni X."/>
            <person name="Tian J."/>
            <person name="Zhou Y."/>
            <person name="Sheng Y."/>
            <person name="Liu T."/>
            <person name="Pan Y."/>
            <person name="Xia L."/>
            <person name="Li J."/>
            <person name="Zhao F."/>
            <person name="Cao W."/>
        </authorList>
    </citation>
    <scope>NUCLEOTIDE SEQUENCE</scope>
    <source>
        <strain evidence="1">Hyas-2018</strain>
    </source>
</reference>
<comment type="caution">
    <text evidence="1">The sequence shown here is derived from an EMBL/GenBank/DDBJ whole genome shotgun (WGS) entry which is preliminary data.</text>
</comment>
<evidence type="ECO:0000313" key="2">
    <source>
        <dbReference type="Proteomes" id="UP000821845"/>
    </source>
</evidence>
<evidence type="ECO:0000313" key="1">
    <source>
        <dbReference type="EMBL" id="KAH6921507.1"/>
    </source>
</evidence>
<protein>
    <submittedName>
        <fullName evidence="1">Uncharacterized protein</fullName>
    </submittedName>
</protein>
<dbReference type="Proteomes" id="UP000821845">
    <property type="component" value="Chromosome 9"/>
</dbReference>
<proteinExistence type="predicted"/>